<dbReference type="PROSITE" id="PS51808">
    <property type="entry name" value="CHCH"/>
    <property type="match status" value="1"/>
</dbReference>
<feature type="region of interest" description="Disordered" evidence="11">
    <location>
        <begin position="92"/>
        <end position="116"/>
    </location>
</feature>
<protein>
    <recommendedName>
        <fullName evidence="2">Mitochondrial intermembrane space import and assembly protein 40</fullName>
    </recommendedName>
    <alternativeName>
        <fullName evidence="10">Mitochondrial import inner membrane translocase TIM40</fullName>
    </alternativeName>
</protein>
<evidence type="ECO:0000256" key="10">
    <source>
        <dbReference type="ARBA" id="ARBA00033150"/>
    </source>
</evidence>
<name>A0A367KY22_RHIST</name>
<dbReference type="EMBL" id="PJQM01000044">
    <property type="protein sequence ID" value="RCI07037.1"/>
    <property type="molecule type" value="Genomic_DNA"/>
</dbReference>
<proteinExistence type="predicted"/>
<accession>A0A367KY22</accession>
<evidence type="ECO:0000256" key="3">
    <source>
        <dbReference type="ARBA" id="ARBA00022448"/>
    </source>
</evidence>
<dbReference type="InterPro" id="IPR039289">
    <property type="entry name" value="CHCHD4"/>
</dbReference>
<feature type="compositionally biased region" description="Polar residues" evidence="11">
    <location>
        <begin position="102"/>
        <end position="116"/>
    </location>
</feature>
<dbReference type="AlphaFoldDB" id="A0A367KY22"/>
<feature type="compositionally biased region" description="Basic and acidic residues" evidence="11">
    <location>
        <begin position="1"/>
        <end position="21"/>
    </location>
</feature>
<organism evidence="12 13">
    <name type="scientific">Rhizopus stolonifer</name>
    <name type="common">Rhizopus nigricans</name>
    <dbReference type="NCBI Taxonomy" id="4846"/>
    <lineage>
        <taxon>Eukaryota</taxon>
        <taxon>Fungi</taxon>
        <taxon>Fungi incertae sedis</taxon>
        <taxon>Mucoromycota</taxon>
        <taxon>Mucoromycotina</taxon>
        <taxon>Mucoromycetes</taxon>
        <taxon>Mucorales</taxon>
        <taxon>Mucorineae</taxon>
        <taxon>Rhizopodaceae</taxon>
        <taxon>Rhizopus</taxon>
    </lineage>
</organism>
<dbReference type="STRING" id="4846.A0A367KY22"/>
<feature type="region of interest" description="Disordered" evidence="11">
    <location>
        <begin position="1"/>
        <end position="26"/>
    </location>
</feature>
<dbReference type="OrthoDB" id="7481291at2759"/>
<dbReference type="Proteomes" id="UP000253551">
    <property type="component" value="Unassembled WGS sequence"/>
</dbReference>
<comment type="subcellular location">
    <subcellularLocation>
        <location evidence="1">Mitochondrion inner membrane</location>
        <topology evidence="1">Single-pass type II membrane protein</topology>
        <orientation evidence="1">Intermembrane side</orientation>
    </subcellularLocation>
</comment>
<dbReference type="GO" id="GO:0005758">
    <property type="term" value="C:mitochondrial intermembrane space"/>
    <property type="evidence" value="ECO:0007669"/>
    <property type="project" value="TreeGrafter"/>
</dbReference>
<keyword evidence="5" id="KW-0560">Oxidoreductase</keyword>
<reference evidence="12 13" key="1">
    <citation type="journal article" date="2018" name="G3 (Bethesda)">
        <title>Phylogenetic and Phylogenomic Definition of Rhizopus Species.</title>
        <authorList>
            <person name="Gryganskyi A.P."/>
            <person name="Golan J."/>
            <person name="Dolatabadi S."/>
            <person name="Mondo S."/>
            <person name="Robb S."/>
            <person name="Idnurm A."/>
            <person name="Muszewska A."/>
            <person name="Steczkiewicz K."/>
            <person name="Masonjones S."/>
            <person name="Liao H.L."/>
            <person name="Gajdeczka M.T."/>
            <person name="Anike F."/>
            <person name="Vuek A."/>
            <person name="Anishchenko I.M."/>
            <person name="Voigt K."/>
            <person name="de Hoog G.S."/>
            <person name="Smith M.E."/>
            <person name="Heitman J."/>
            <person name="Vilgalys R."/>
            <person name="Stajich J.E."/>
        </authorList>
    </citation>
    <scope>NUCLEOTIDE SEQUENCE [LARGE SCALE GENOMIC DNA]</scope>
    <source>
        <strain evidence="12 13">LSU 92-RS-03</strain>
    </source>
</reference>
<evidence type="ECO:0000256" key="2">
    <source>
        <dbReference type="ARBA" id="ARBA00013714"/>
    </source>
</evidence>
<dbReference type="PANTHER" id="PTHR21622:SF0">
    <property type="entry name" value="COILED-COIL-HELIX-COILED-COIL-HELIX DOMAIN CONTAINING 4"/>
    <property type="match status" value="1"/>
</dbReference>
<evidence type="ECO:0000256" key="11">
    <source>
        <dbReference type="SAM" id="MobiDB-lite"/>
    </source>
</evidence>
<dbReference type="PANTHER" id="PTHR21622">
    <property type="entry name" value="COILED-COIL-HELIX-COILED-COIL-HELIX DOMAIN CONTAINING 4"/>
    <property type="match status" value="1"/>
</dbReference>
<sequence>MSTEEKNKVTKEEINEPKEETQGAYNPDTGEFNWDCPCLGGMANGPCGEDFKASFSCFVLSEAEPKGYDCVEKFQAMQDCFRRHPEEYADEIDDSEDEVVASSPNEESSGWLSWLF</sequence>
<keyword evidence="7" id="KW-0496">Mitochondrion</keyword>
<evidence type="ECO:0000313" key="13">
    <source>
        <dbReference type="Proteomes" id="UP000253551"/>
    </source>
</evidence>
<keyword evidence="9" id="KW-0676">Redox-active center</keyword>
<evidence type="ECO:0000256" key="9">
    <source>
        <dbReference type="ARBA" id="ARBA00023284"/>
    </source>
</evidence>
<comment type="caution">
    <text evidence="12">The sequence shown here is derived from an EMBL/GenBank/DDBJ whole genome shotgun (WGS) entry which is preliminary data.</text>
</comment>
<dbReference type="GO" id="GO:0005743">
    <property type="term" value="C:mitochondrial inner membrane"/>
    <property type="evidence" value="ECO:0007669"/>
    <property type="project" value="UniProtKB-SubCell"/>
</dbReference>
<keyword evidence="8" id="KW-1015">Disulfide bond</keyword>
<evidence type="ECO:0000256" key="4">
    <source>
        <dbReference type="ARBA" id="ARBA00022927"/>
    </source>
</evidence>
<keyword evidence="6" id="KW-0811">Translocation</keyword>
<evidence type="ECO:0000256" key="7">
    <source>
        <dbReference type="ARBA" id="ARBA00023128"/>
    </source>
</evidence>
<evidence type="ECO:0000256" key="1">
    <source>
        <dbReference type="ARBA" id="ARBA00004164"/>
    </source>
</evidence>
<keyword evidence="3" id="KW-0813">Transport</keyword>
<evidence type="ECO:0000256" key="5">
    <source>
        <dbReference type="ARBA" id="ARBA00023002"/>
    </source>
</evidence>
<dbReference type="Gene3D" id="1.10.287.2900">
    <property type="match status" value="1"/>
</dbReference>
<dbReference type="GO" id="GO:0015035">
    <property type="term" value="F:protein-disulfide reductase activity"/>
    <property type="evidence" value="ECO:0007669"/>
    <property type="project" value="InterPro"/>
</dbReference>
<evidence type="ECO:0000256" key="8">
    <source>
        <dbReference type="ARBA" id="ARBA00023157"/>
    </source>
</evidence>
<gene>
    <name evidence="12" type="primary">MIA40_2</name>
    <name evidence="12" type="ORF">CU098_012953</name>
</gene>
<evidence type="ECO:0000256" key="6">
    <source>
        <dbReference type="ARBA" id="ARBA00023010"/>
    </source>
</evidence>
<dbReference type="GO" id="GO:0045041">
    <property type="term" value="P:protein import into mitochondrial intermembrane space"/>
    <property type="evidence" value="ECO:0007669"/>
    <property type="project" value="InterPro"/>
</dbReference>
<keyword evidence="13" id="KW-1185">Reference proteome</keyword>
<evidence type="ECO:0000313" key="12">
    <source>
        <dbReference type="EMBL" id="RCI07037.1"/>
    </source>
</evidence>
<keyword evidence="4" id="KW-0653">Protein transport</keyword>